<proteinExistence type="predicted"/>
<comment type="pathway">
    <text evidence="1">Amino-acid biosynthesis.</text>
</comment>
<dbReference type="InterPro" id="IPR019887">
    <property type="entry name" value="Tscrpt_reg_AsnC/Lrp_C"/>
</dbReference>
<dbReference type="EMBL" id="CP062310">
    <property type="protein sequence ID" value="QOJ79677.1"/>
    <property type="molecule type" value="Genomic_DNA"/>
</dbReference>
<organism evidence="3 4">
    <name type="scientific">Infirmifilum lucidum</name>
    <dbReference type="NCBI Taxonomy" id="2776706"/>
    <lineage>
        <taxon>Archaea</taxon>
        <taxon>Thermoproteota</taxon>
        <taxon>Thermoprotei</taxon>
        <taxon>Thermofilales</taxon>
        <taxon>Thermofilaceae</taxon>
        <taxon>Infirmifilum</taxon>
    </lineage>
</organism>
<accession>A0A7L9FIX5</accession>
<dbReference type="KEGG" id="thel:IG193_04280"/>
<evidence type="ECO:0000313" key="4">
    <source>
        <dbReference type="Proteomes" id="UP000594121"/>
    </source>
</evidence>
<evidence type="ECO:0000313" key="3">
    <source>
        <dbReference type="EMBL" id="QOJ79677.1"/>
    </source>
</evidence>
<dbReference type="RefSeq" id="WP_192819649.1">
    <property type="nucleotide sequence ID" value="NZ_CP062310.1"/>
</dbReference>
<feature type="domain" description="Transcription regulator AsnC/Lrp ligand binding" evidence="2">
    <location>
        <begin position="6"/>
        <end position="75"/>
    </location>
</feature>
<dbReference type="SUPFAM" id="SSF54909">
    <property type="entry name" value="Dimeric alpha+beta barrel"/>
    <property type="match status" value="1"/>
</dbReference>
<name>A0A7L9FIX5_9CREN</name>
<dbReference type="InParanoid" id="A0A7L9FIX5"/>
<evidence type="ECO:0000256" key="1">
    <source>
        <dbReference type="ARBA" id="ARBA00029440"/>
    </source>
</evidence>
<keyword evidence="4" id="KW-1185">Reference proteome</keyword>
<dbReference type="AlphaFoldDB" id="A0A7L9FIX5"/>
<dbReference type="Proteomes" id="UP000594121">
    <property type="component" value="Chromosome"/>
</dbReference>
<dbReference type="GeneID" id="59149086"/>
<dbReference type="InterPro" id="IPR011008">
    <property type="entry name" value="Dimeric_a/b-barrel"/>
</dbReference>
<reference evidence="3 4" key="1">
    <citation type="submission" date="2020-10" db="EMBL/GenBank/DDBJ databases">
        <title>Thermofilum lucidum 3507LT sp. nov. a novel member of Thermofilaceae family isolated from Chile hot spring, and proposal of description order Thermofilales.</title>
        <authorList>
            <person name="Zayulina K.S."/>
            <person name="Elcheninov A.G."/>
            <person name="Toshchakov S.V."/>
            <person name="Kublanov I.V."/>
        </authorList>
    </citation>
    <scope>NUCLEOTIDE SEQUENCE [LARGE SCALE GENOMIC DNA]</scope>
    <source>
        <strain evidence="3 4">3507LT</strain>
    </source>
</reference>
<dbReference type="Pfam" id="PF01037">
    <property type="entry name" value="AsnC_trans_reg"/>
    <property type="match status" value="1"/>
</dbReference>
<dbReference type="Gene3D" id="3.30.70.920">
    <property type="match status" value="1"/>
</dbReference>
<protein>
    <submittedName>
        <fullName evidence="3">Lrp/AsnC ligand binding domain-containing protein</fullName>
    </submittedName>
</protein>
<sequence length="77" mass="8491">MIKGYILVTTKPGKEYEVASEIMKIQFVSDVDVTYGLWDIVVKVEAPSLSDLDKVISAIRSIKSIEQTATLVSQETA</sequence>
<gene>
    <name evidence="3" type="ORF">IG193_04280</name>
</gene>
<evidence type="ECO:0000259" key="2">
    <source>
        <dbReference type="Pfam" id="PF01037"/>
    </source>
</evidence>